<evidence type="ECO:0000313" key="2">
    <source>
        <dbReference type="Proteomes" id="UP000492821"/>
    </source>
</evidence>
<keyword evidence="2" id="KW-1185">Reference proteome</keyword>
<feature type="compositionally biased region" description="Basic and acidic residues" evidence="1">
    <location>
        <begin position="77"/>
        <end position="86"/>
    </location>
</feature>
<feature type="compositionally biased region" description="Polar residues" evidence="1">
    <location>
        <begin position="44"/>
        <end position="54"/>
    </location>
</feature>
<organism evidence="2 3">
    <name type="scientific">Panagrellus redivivus</name>
    <name type="common">Microworm</name>
    <dbReference type="NCBI Taxonomy" id="6233"/>
    <lineage>
        <taxon>Eukaryota</taxon>
        <taxon>Metazoa</taxon>
        <taxon>Ecdysozoa</taxon>
        <taxon>Nematoda</taxon>
        <taxon>Chromadorea</taxon>
        <taxon>Rhabditida</taxon>
        <taxon>Tylenchina</taxon>
        <taxon>Panagrolaimomorpha</taxon>
        <taxon>Panagrolaimoidea</taxon>
        <taxon>Panagrolaimidae</taxon>
        <taxon>Panagrellus</taxon>
    </lineage>
</organism>
<dbReference type="AlphaFoldDB" id="A0A7E4ZXI2"/>
<sequence>MESRETLFPCSRAIPFASSFAQDACMHGVRAVATGSLWMDGSRATDSQQPSKPASQAREGEITGSLHEEVSENTGKANDEEQEKTRHADRRRQRSLPPVEAQPREAKPGGGNCLQAPLASPQGHAHTAAHTTTTTANTISGPKWGAPWKAGLTHDACGLCLIRALRSPTTTSTTTTTAADGIVEDKHTHI</sequence>
<dbReference type="WBParaSite" id="Pan_g23247.t1">
    <property type="protein sequence ID" value="Pan_g23247.t1"/>
    <property type="gene ID" value="Pan_g23247"/>
</dbReference>
<feature type="compositionally biased region" description="Low complexity" evidence="1">
    <location>
        <begin position="124"/>
        <end position="136"/>
    </location>
</feature>
<feature type="region of interest" description="Disordered" evidence="1">
    <location>
        <begin position="41"/>
        <end position="141"/>
    </location>
</feature>
<feature type="compositionally biased region" description="Basic and acidic residues" evidence="1">
    <location>
        <begin position="58"/>
        <end position="70"/>
    </location>
</feature>
<evidence type="ECO:0000256" key="1">
    <source>
        <dbReference type="SAM" id="MobiDB-lite"/>
    </source>
</evidence>
<accession>A0A7E4ZXI2</accession>
<reference evidence="2" key="1">
    <citation type="journal article" date="2013" name="Genetics">
        <title>The draft genome and transcriptome of Panagrellus redivivus are shaped by the harsh demands of a free-living lifestyle.</title>
        <authorList>
            <person name="Srinivasan J."/>
            <person name="Dillman A.R."/>
            <person name="Macchietto M.G."/>
            <person name="Heikkinen L."/>
            <person name="Lakso M."/>
            <person name="Fracchia K.M."/>
            <person name="Antoshechkin I."/>
            <person name="Mortazavi A."/>
            <person name="Wong G."/>
            <person name="Sternberg P.W."/>
        </authorList>
    </citation>
    <scope>NUCLEOTIDE SEQUENCE [LARGE SCALE GENOMIC DNA]</scope>
    <source>
        <strain evidence="2">MT8872</strain>
    </source>
</reference>
<proteinExistence type="predicted"/>
<reference evidence="3" key="2">
    <citation type="submission" date="2020-10" db="UniProtKB">
        <authorList>
            <consortium name="WormBaseParasite"/>
        </authorList>
    </citation>
    <scope>IDENTIFICATION</scope>
</reference>
<evidence type="ECO:0000313" key="3">
    <source>
        <dbReference type="WBParaSite" id="Pan_g23247.t1"/>
    </source>
</evidence>
<name>A0A7E4ZXI2_PANRE</name>
<dbReference type="Proteomes" id="UP000492821">
    <property type="component" value="Unassembled WGS sequence"/>
</dbReference>
<protein>
    <submittedName>
        <fullName evidence="3">Uncharacterized protein</fullName>
    </submittedName>
</protein>